<evidence type="ECO:0000313" key="2">
    <source>
        <dbReference type="EMBL" id="MEU7297575.1"/>
    </source>
</evidence>
<feature type="compositionally biased region" description="Basic and acidic residues" evidence="1">
    <location>
        <begin position="11"/>
        <end position="22"/>
    </location>
</feature>
<feature type="region of interest" description="Disordered" evidence="1">
    <location>
        <begin position="1"/>
        <end position="64"/>
    </location>
</feature>
<keyword evidence="3" id="KW-1185">Reference proteome</keyword>
<name>A0ABV3D589_STREX</name>
<feature type="compositionally biased region" description="Low complexity" evidence="1">
    <location>
        <begin position="1"/>
        <end position="10"/>
    </location>
</feature>
<accession>A0ABV3D589</accession>
<gene>
    <name evidence="2" type="ORF">AB0A76_30990</name>
</gene>
<organism evidence="2 3">
    <name type="scientific">Streptomyces exfoliatus</name>
    <name type="common">Streptomyces hydrogenans</name>
    <dbReference type="NCBI Taxonomy" id="1905"/>
    <lineage>
        <taxon>Bacteria</taxon>
        <taxon>Bacillati</taxon>
        <taxon>Actinomycetota</taxon>
        <taxon>Actinomycetes</taxon>
        <taxon>Kitasatosporales</taxon>
        <taxon>Streptomycetaceae</taxon>
        <taxon>Streptomyces</taxon>
    </lineage>
</organism>
<reference evidence="2 3" key="1">
    <citation type="submission" date="2024-06" db="EMBL/GenBank/DDBJ databases">
        <title>The Natural Products Discovery Center: Release of the First 8490 Sequenced Strains for Exploring Actinobacteria Biosynthetic Diversity.</title>
        <authorList>
            <person name="Kalkreuter E."/>
            <person name="Kautsar S.A."/>
            <person name="Yang D."/>
            <person name="Bader C.D."/>
            <person name="Teijaro C.N."/>
            <person name="Fluegel L."/>
            <person name="Davis C.M."/>
            <person name="Simpson J.R."/>
            <person name="Lauterbach L."/>
            <person name="Steele A.D."/>
            <person name="Gui C."/>
            <person name="Meng S."/>
            <person name="Li G."/>
            <person name="Viehrig K."/>
            <person name="Ye F."/>
            <person name="Su P."/>
            <person name="Kiefer A.F."/>
            <person name="Nichols A."/>
            <person name="Cepeda A.J."/>
            <person name="Yan W."/>
            <person name="Fan B."/>
            <person name="Jiang Y."/>
            <person name="Adhikari A."/>
            <person name="Zheng C.-J."/>
            <person name="Schuster L."/>
            <person name="Cowan T.M."/>
            <person name="Smanski M.J."/>
            <person name="Chevrette M.G."/>
            <person name="De Carvalho L.P.S."/>
            <person name="Shen B."/>
        </authorList>
    </citation>
    <scope>NUCLEOTIDE SEQUENCE [LARGE SCALE GENOMIC DNA]</scope>
    <source>
        <strain evidence="2 3">NPDC045705</strain>
    </source>
</reference>
<dbReference type="EMBL" id="JBEZAM010000071">
    <property type="protein sequence ID" value="MEU7297575.1"/>
    <property type="molecule type" value="Genomic_DNA"/>
</dbReference>
<feature type="compositionally biased region" description="Low complexity" evidence="1">
    <location>
        <begin position="46"/>
        <end position="58"/>
    </location>
</feature>
<comment type="caution">
    <text evidence="2">The sequence shown here is derived from an EMBL/GenBank/DDBJ whole genome shotgun (WGS) entry which is preliminary data.</text>
</comment>
<evidence type="ECO:0000313" key="3">
    <source>
        <dbReference type="Proteomes" id="UP001551210"/>
    </source>
</evidence>
<dbReference type="Proteomes" id="UP001551210">
    <property type="component" value="Unassembled WGS sequence"/>
</dbReference>
<proteinExistence type="predicted"/>
<evidence type="ECO:0000256" key="1">
    <source>
        <dbReference type="SAM" id="MobiDB-lite"/>
    </source>
</evidence>
<protein>
    <submittedName>
        <fullName evidence="2">Uncharacterized protein</fullName>
    </submittedName>
</protein>
<feature type="non-terminal residue" evidence="2">
    <location>
        <position position="1"/>
    </location>
</feature>
<dbReference type="RefSeq" id="WP_359215282.1">
    <property type="nucleotide sequence ID" value="NZ_JBEZAM010000071.1"/>
</dbReference>
<sequence>RGGRARGPAGLRDERGARRDSSPKPLPHTGASVAGITRATRARTCSAPKSAAESSSAARTGAHA</sequence>